<organism evidence="1">
    <name type="scientific">uncultured Ramlibacter sp</name>
    <dbReference type="NCBI Taxonomy" id="260755"/>
    <lineage>
        <taxon>Bacteria</taxon>
        <taxon>Pseudomonadati</taxon>
        <taxon>Pseudomonadota</taxon>
        <taxon>Betaproteobacteria</taxon>
        <taxon>Burkholderiales</taxon>
        <taxon>Comamonadaceae</taxon>
        <taxon>Ramlibacter</taxon>
        <taxon>environmental samples</taxon>
    </lineage>
</organism>
<dbReference type="EMBL" id="CADCUX010000218">
    <property type="protein sequence ID" value="CAA9400643.1"/>
    <property type="molecule type" value="Genomic_DNA"/>
</dbReference>
<gene>
    <name evidence="1" type="ORF">AVDCRST_MAG51-872</name>
</gene>
<reference evidence="1" key="1">
    <citation type="submission" date="2020-02" db="EMBL/GenBank/DDBJ databases">
        <authorList>
            <person name="Meier V. D."/>
        </authorList>
    </citation>
    <scope>NUCLEOTIDE SEQUENCE</scope>
    <source>
        <strain evidence="1">AVDCRST_MAG51</strain>
    </source>
</reference>
<proteinExistence type="predicted"/>
<evidence type="ECO:0000313" key="1">
    <source>
        <dbReference type="EMBL" id="CAA9400643.1"/>
    </source>
</evidence>
<protein>
    <submittedName>
        <fullName evidence="1">Uncharacterized protein</fullName>
    </submittedName>
</protein>
<dbReference type="AlphaFoldDB" id="A0A6J4NXJ5"/>
<name>A0A6J4NXJ5_9BURK</name>
<feature type="non-terminal residue" evidence="1">
    <location>
        <position position="1"/>
    </location>
</feature>
<sequence length="77" mass="8528">FRDVATTAINAPFRMPSVQDYLSFIRSSASPIQQILGRLDEAAAHAAWGEIEERLSAFVTPRGWEGPNELLLTAGRR</sequence>
<accession>A0A6J4NXJ5</accession>